<sequence>MSKPNRNPYNPNQKLHHSSFFNGYEVYTKRGPLIYQYLSGIEVCIDSALQDYSSVFVLRIDLKLPSDISVPQERLIERFIASLRSKVRSASKRSMDQGKRVHPTNIRYVWCKEFSSTDQPHYHVALLMNKQSYWKVGSYDISGRSLYNMIVGAWMSALGLKDMERYKYLVNFSENGQYHMRRDSPLSVEEVFYRLSYLCKLDTKKFDSPGHSFGCSRQ</sequence>
<dbReference type="RefSeq" id="WP_162524727.1">
    <property type="nucleotide sequence ID" value="NZ_CAHPRW010000065.1"/>
</dbReference>
<comment type="caution">
    <text evidence="2">The sequence shown here is derived from an EMBL/GenBank/DDBJ whole genome shotgun (WGS) entry which is preliminary data.</text>
</comment>
<dbReference type="Proteomes" id="UP001161294">
    <property type="component" value="Unassembled WGS sequence"/>
</dbReference>
<evidence type="ECO:0000259" key="1">
    <source>
        <dbReference type="Pfam" id="PF11726"/>
    </source>
</evidence>
<dbReference type="InterPro" id="IPR057271">
    <property type="entry name" value="YagK_YfjJ_C"/>
</dbReference>
<organism evidence="2 3">
    <name type="scientific">Comamonas aquatica</name>
    <dbReference type="NCBI Taxonomy" id="225991"/>
    <lineage>
        <taxon>Bacteria</taxon>
        <taxon>Pseudomonadati</taxon>
        <taxon>Pseudomonadota</taxon>
        <taxon>Betaproteobacteria</taxon>
        <taxon>Burkholderiales</taxon>
        <taxon>Comamonadaceae</taxon>
        <taxon>Comamonas</taxon>
    </lineage>
</organism>
<feature type="domain" description="YagK/YfjJ C-terminal" evidence="1">
    <location>
        <begin position="49"/>
        <end position="216"/>
    </location>
</feature>
<gene>
    <name evidence="2" type="ORF">N5J23_12645</name>
</gene>
<accession>A0AA42W4H0</accession>
<dbReference type="AlphaFoldDB" id="A0AA42W4H0"/>
<protein>
    <submittedName>
        <fullName evidence="2">Inovirus Gp2 family protein</fullName>
    </submittedName>
</protein>
<proteinExistence type="predicted"/>
<name>A0AA42W4H0_9BURK</name>
<evidence type="ECO:0000313" key="3">
    <source>
        <dbReference type="Proteomes" id="UP001161294"/>
    </source>
</evidence>
<dbReference type="EMBL" id="JAOCJW010000025">
    <property type="protein sequence ID" value="MDH2006383.1"/>
    <property type="molecule type" value="Genomic_DNA"/>
</dbReference>
<reference evidence="2" key="1">
    <citation type="submission" date="2022-09" db="EMBL/GenBank/DDBJ databases">
        <title>Intensive care unit water sources are persistently colonized with multi-drug resistant bacteria and are the site of extensive horizontal gene transfer of antibiotic resistance genes.</title>
        <authorList>
            <person name="Diorio-Toth L."/>
        </authorList>
    </citation>
    <scope>NUCLEOTIDE SEQUENCE</scope>
    <source>
        <strain evidence="2">GD03686</strain>
    </source>
</reference>
<dbReference type="Pfam" id="PF11726">
    <property type="entry name" value="YagK_YfjJ_C"/>
    <property type="match status" value="1"/>
</dbReference>
<evidence type="ECO:0000313" key="2">
    <source>
        <dbReference type="EMBL" id="MDH2006383.1"/>
    </source>
</evidence>